<evidence type="ECO:0000313" key="2">
    <source>
        <dbReference type="Proteomes" id="UP000248329"/>
    </source>
</evidence>
<evidence type="ECO:0000313" key="1">
    <source>
        <dbReference type="EMBL" id="PXF56450.1"/>
    </source>
</evidence>
<organism evidence="1 2">
    <name type="scientific">Candidatus Methanogaster sp</name>
    <dbReference type="NCBI Taxonomy" id="3386292"/>
    <lineage>
        <taxon>Archaea</taxon>
        <taxon>Methanobacteriati</taxon>
        <taxon>Methanobacteriota</taxon>
        <taxon>Stenosarchaea group</taxon>
        <taxon>Methanomicrobia</taxon>
        <taxon>Methanosarcinales</taxon>
        <taxon>ANME-2 cluster</taxon>
        <taxon>Candidatus Methanogasteraceae</taxon>
        <taxon>Candidatus Methanogaster</taxon>
    </lineage>
</organism>
<comment type="caution">
    <text evidence="1">The sequence shown here is derived from an EMBL/GenBank/DDBJ whole genome shotgun (WGS) entry which is preliminary data.</text>
</comment>
<reference evidence="1" key="1">
    <citation type="submission" date="2018-01" db="EMBL/GenBank/DDBJ databases">
        <authorList>
            <person name="Krukenberg V."/>
        </authorList>
    </citation>
    <scope>NUCLEOTIDE SEQUENCE</scope>
    <source>
        <strain evidence="1">E20ANME2</strain>
    </source>
</reference>
<sequence length="65" mass="7246">MQASEKFAFDVGITFLASAVALPPGFIITILRGWHPGAGDPGLFRMTATLYRINTRRSNQHSRER</sequence>
<protein>
    <submittedName>
        <fullName evidence="1">Uncharacterized protein</fullName>
    </submittedName>
</protein>
<gene>
    <name evidence="1" type="ORF">C4B59_16920</name>
</gene>
<dbReference type="Proteomes" id="UP000248329">
    <property type="component" value="Unassembled WGS sequence"/>
</dbReference>
<proteinExistence type="predicted"/>
<dbReference type="EMBL" id="PQXF01000103">
    <property type="protein sequence ID" value="PXF56450.1"/>
    <property type="molecule type" value="Genomic_DNA"/>
</dbReference>
<accession>A0AC61KXZ9</accession>
<name>A0AC61KXZ9_9EURY</name>